<keyword evidence="3" id="KW-0238">DNA-binding</keyword>
<feature type="compositionally biased region" description="Polar residues" evidence="4">
    <location>
        <begin position="630"/>
        <end position="655"/>
    </location>
</feature>
<dbReference type="PANTHER" id="PTHR30580">
    <property type="entry name" value="PRIMOSOMAL PROTEIN N"/>
    <property type="match status" value="1"/>
</dbReference>
<organism evidence="6 7">
    <name type="scientific">Alloscardovia omnicolens</name>
    <dbReference type="NCBI Taxonomy" id="419015"/>
    <lineage>
        <taxon>Bacteria</taxon>
        <taxon>Bacillati</taxon>
        <taxon>Actinomycetota</taxon>
        <taxon>Actinomycetes</taxon>
        <taxon>Bifidobacteriales</taxon>
        <taxon>Bifidobacteriaceae</taxon>
        <taxon>Alloscardovia</taxon>
    </lineage>
</organism>
<keyword evidence="2" id="KW-0067">ATP-binding</keyword>
<feature type="compositionally biased region" description="Basic and acidic residues" evidence="4">
    <location>
        <begin position="613"/>
        <end position="624"/>
    </location>
</feature>
<evidence type="ECO:0000259" key="5">
    <source>
        <dbReference type="Pfam" id="PF17764"/>
    </source>
</evidence>
<dbReference type="GO" id="GO:0043138">
    <property type="term" value="F:3'-5' DNA helicase activity"/>
    <property type="evidence" value="ECO:0007669"/>
    <property type="project" value="TreeGrafter"/>
</dbReference>
<dbReference type="InterPro" id="IPR041222">
    <property type="entry name" value="PriA_3primeBD"/>
</dbReference>
<dbReference type="GO" id="GO:0006270">
    <property type="term" value="P:DNA replication initiation"/>
    <property type="evidence" value="ECO:0007669"/>
    <property type="project" value="TreeGrafter"/>
</dbReference>
<evidence type="ECO:0000256" key="4">
    <source>
        <dbReference type="SAM" id="MobiDB-lite"/>
    </source>
</evidence>
<dbReference type="AlphaFoldDB" id="A0A2I1M5L3"/>
<comment type="caution">
    <text evidence="6">The sequence shown here is derived from an EMBL/GenBank/DDBJ whole genome shotgun (WGS) entry which is preliminary data.</text>
</comment>
<feature type="region of interest" description="Disordered" evidence="4">
    <location>
        <begin position="467"/>
        <end position="503"/>
    </location>
</feature>
<keyword evidence="1" id="KW-0547">Nucleotide-binding</keyword>
<gene>
    <name evidence="6" type="ORF">CYJ32_03340</name>
</gene>
<dbReference type="InterPro" id="IPR042115">
    <property type="entry name" value="PriA_3primeBD_sf"/>
</dbReference>
<feature type="domain" description="Primosomal protein N' 3' DNA-binding" evidence="5">
    <location>
        <begin position="47"/>
        <end position="147"/>
    </location>
</feature>
<feature type="region of interest" description="Disordered" evidence="4">
    <location>
        <begin position="1"/>
        <end position="40"/>
    </location>
</feature>
<dbReference type="RefSeq" id="WP_101541325.1">
    <property type="nucleotide sequence ID" value="NZ_PKGU01000002.1"/>
</dbReference>
<sequence>MSEDTRSMHQPALDGLAVRKRVSKSAQKAREKAEADNKPAAHQPIARVVLDIQTPHLGKLFDYVIPEKFSETAVPGALIRARFGHQHCTGVVWERADSSDAPRSALKTIERVLGGGVHVGAAMRADIDGIAEYFGGSRANIVRLAVPPRVAKVEKELAPSLRARSHDSEQPVSDRVQDFAAQAASQLAGLYSGINDVTHALSMHTTSSHVIWDVIAGVGQWTYDLAWITSAARLQGRTVVMVLPDMRHVQHMVQRLRSVGFKQFSRDNALGQWSGDFAILNASLSAAERYRAYRAVADGLVNIIVGTRATMYAPAGHNAVYISFHDQVYQNWDGFTPYPNVADVLRIRAQRNKGIVISAGYVRSRENQWQASHHERSVIEVHGLPTVIKNRSAWVRHLNRAELERLADPAVGARVPSVAVRALRDAASKGPVLFSLPARSRASVVCCAQCRKGAQCRRCMGPLVPSQSASSQQIPSQPVPSQGTPSQNLRPQNKLPQNLPPQNVSHTPPHCGWCNHVAESWSCRHCGSSRMRILNVGTEGTAMELSTLIPGVPVIMSSPHLARGVVEEISNKPSLVIATAGAEPIVRAQENGQASAKDKQNAQDSNRSSVKQDSTKNGDHDIKQAPEYQANAQDSDRNSAQSTPQSTPQAHHTSNQQAGYQCVALVDAWTSLYGTSLDQRIDTLTVWSEIAAMSVPHAQGGQVLILGEAEPVIAQSLMTGDYRVLLQRELADAEQTALPPSVAAVVVWGEKHSVTTLVETVLAEHPEFATISTPEGELPAILGPVSKPAPAHLKQQYMDETYERVQCVIRVKRDTLSTLVRSVHRAQAQHSATRYAAELHVHVNPKSLL</sequence>
<evidence type="ECO:0000256" key="3">
    <source>
        <dbReference type="ARBA" id="ARBA00023125"/>
    </source>
</evidence>
<dbReference type="GO" id="GO:0006302">
    <property type="term" value="P:double-strand break repair"/>
    <property type="evidence" value="ECO:0007669"/>
    <property type="project" value="TreeGrafter"/>
</dbReference>
<feature type="region of interest" description="Disordered" evidence="4">
    <location>
        <begin position="590"/>
        <end position="655"/>
    </location>
</feature>
<name>A0A2I1M5L3_9BIFI</name>
<evidence type="ECO:0000256" key="1">
    <source>
        <dbReference type="ARBA" id="ARBA00022741"/>
    </source>
</evidence>
<dbReference type="PANTHER" id="PTHR30580:SF0">
    <property type="entry name" value="PRIMOSOMAL PROTEIN N"/>
    <property type="match status" value="1"/>
</dbReference>
<feature type="compositionally biased region" description="Polar residues" evidence="4">
    <location>
        <begin position="602"/>
        <end position="612"/>
    </location>
</feature>
<dbReference type="Pfam" id="PF17764">
    <property type="entry name" value="PriA_3primeBD"/>
    <property type="match status" value="1"/>
</dbReference>
<accession>A0A2I1M5L3</accession>
<dbReference type="GO" id="GO:0006310">
    <property type="term" value="P:DNA recombination"/>
    <property type="evidence" value="ECO:0007669"/>
    <property type="project" value="TreeGrafter"/>
</dbReference>
<protein>
    <recommendedName>
        <fullName evidence="5">Primosomal protein N' 3' DNA-binding domain-containing protein</fullName>
    </recommendedName>
</protein>
<proteinExistence type="predicted"/>
<dbReference type="InterPro" id="IPR027417">
    <property type="entry name" value="P-loop_NTPase"/>
</dbReference>
<dbReference type="Gene3D" id="3.40.50.300">
    <property type="entry name" value="P-loop containing nucleotide triphosphate hydrolases"/>
    <property type="match status" value="1"/>
</dbReference>
<dbReference type="GO" id="GO:0005524">
    <property type="term" value="F:ATP binding"/>
    <property type="evidence" value="ECO:0007669"/>
    <property type="project" value="UniProtKB-KW"/>
</dbReference>
<dbReference type="EMBL" id="PKGU01000002">
    <property type="protein sequence ID" value="PKZ15423.1"/>
    <property type="molecule type" value="Genomic_DNA"/>
</dbReference>
<evidence type="ECO:0000256" key="2">
    <source>
        <dbReference type="ARBA" id="ARBA00022840"/>
    </source>
</evidence>
<dbReference type="Proteomes" id="UP000242263">
    <property type="component" value="Unassembled WGS sequence"/>
</dbReference>
<dbReference type="GO" id="GO:0003677">
    <property type="term" value="F:DNA binding"/>
    <property type="evidence" value="ECO:0007669"/>
    <property type="project" value="UniProtKB-KW"/>
</dbReference>
<evidence type="ECO:0000313" key="7">
    <source>
        <dbReference type="Proteomes" id="UP000242263"/>
    </source>
</evidence>
<evidence type="ECO:0000313" key="6">
    <source>
        <dbReference type="EMBL" id="PKZ15423.1"/>
    </source>
</evidence>
<feature type="compositionally biased region" description="Basic and acidic residues" evidence="4">
    <location>
        <begin position="28"/>
        <end position="39"/>
    </location>
</feature>
<dbReference type="Gene3D" id="3.40.1440.60">
    <property type="entry name" value="PriA, 3(prime) DNA-binding domain"/>
    <property type="match status" value="1"/>
</dbReference>
<reference evidence="6 7" key="1">
    <citation type="submission" date="2017-12" db="EMBL/GenBank/DDBJ databases">
        <title>Phylogenetic diversity of female urinary microbiome.</title>
        <authorList>
            <person name="Thomas-White K."/>
            <person name="Wolfe A.J."/>
        </authorList>
    </citation>
    <scope>NUCLEOTIDE SEQUENCE [LARGE SCALE GENOMIC DNA]</scope>
    <source>
        <strain evidence="6 7">UMB0064</strain>
    </source>
</reference>